<evidence type="ECO:0000256" key="4">
    <source>
        <dbReference type="ARBA" id="ARBA00011747"/>
    </source>
</evidence>
<keyword evidence="12" id="KW-0206">Cytoskeleton</keyword>
<dbReference type="InterPro" id="IPR000217">
    <property type="entry name" value="Tubulin"/>
</dbReference>
<dbReference type="HOGENOM" id="CLU_015718_0_0_1"/>
<keyword evidence="11 15" id="KW-0342">GTP-binding</keyword>
<dbReference type="OrthoDB" id="1662883at2759"/>
<dbReference type="FunFam" id="1.10.287.600:FF:000005">
    <property type="entry name" value="Tubulin alpha chain"/>
    <property type="match status" value="1"/>
</dbReference>
<evidence type="ECO:0000256" key="8">
    <source>
        <dbReference type="ARBA" id="ARBA00022741"/>
    </source>
</evidence>
<dbReference type="PRINTS" id="PR01162">
    <property type="entry name" value="ALPHATUBULIN"/>
</dbReference>
<dbReference type="Pfam" id="PF03953">
    <property type="entry name" value="Tubulin_C"/>
    <property type="match status" value="1"/>
</dbReference>
<dbReference type="PANTHER" id="PTHR11588">
    <property type="entry name" value="TUBULIN"/>
    <property type="match status" value="1"/>
</dbReference>
<evidence type="ECO:0000256" key="3">
    <source>
        <dbReference type="ARBA" id="ARBA00009636"/>
    </source>
</evidence>
<evidence type="ECO:0000256" key="14">
    <source>
        <dbReference type="ARBA" id="ARBA00049117"/>
    </source>
</evidence>
<dbReference type="InterPro" id="IPR036525">
    <property type="entry name" value="Tubulin/FtsZ_GTPase_sf"/>
</dbReference>
<keyword evidence="9" id="KW-0378">Hydrolase</keyword>
<dbReference type="Gene3D" id="3.30.1330.20">
    <property type="entry name" value="Tubulin/FtsZ, C-terminal domain"/>
    <property type="match status" value="1"/>
</dbReference>
<keyword evidence="16" id="KW-0175">Coiled coil</keyword>
<dbReference type="PRINTS" id="PR01161">
    <property type="entry name" value="TUBULIN"/>
</dbReference>
<keyword evidence="20" id="KW-1185">Reference proteome</keyword>
<dbReference type="InterPro" id="IPR003008">
    <property type="entry name" value="Tubulin_FtsZ_GTPase"/>
</dbReference>
<evidence type="ECO:0000256" key="13">
    <source>
        <dbReference type="ARBA" id="ARBA00034296"/>
    </source>
</evidence>
<evidence type="ECO:0000313" key="20">
    <source>
        <dbReference type="Proteomes" id="UP000015100"/>
    </source>
</evidence>
<dbReference type="SMART" id="SM00864">
    <property type="entry name" value="Tubulin"/>
    <property type="match status" value="1"/>
</dbReference>
<dbReference type="Gene3D" id="3.40.50.1440">
    <property type="entry name" value="Tubulin/FtsZ, GTPase domain"/>
    <property type="match status" value="1"/>
</dbReference>
<evidence type="ECO:0000256" key="12">
    <source>
        <dbReference type="ARBA" id="ARBA00023212"/>
    </source>
</evidence>
<dbReference type="SUPFAM" id="SSF55307">
    <property type="entry name" value="Tubulin C-terminal domain-like"/>
    <property type="match status" value="1"/>
</dbReference>
<accession>S8ADB5</accession>
<feature type="domain" description="Tubulin/FtsZ GTPase" evidence="17">
    <location>
        <begin position="50"/>
        <end position="247"/>
    </location>
</feature>
<dbReference type="GO" id="GO:0005874">
    <property type="term" value="C:microtubule"/>
    <property type="evidence" value="ECO:0007669"/>
    <property type="project" value="UniProtKB-KW"/>
</dbReference>
<gene>
    <name evidence="19" type="ORF">H072_5185</name>
</gene>
<dbReference type="OMA" id="RRVTDNC"/>
<evidence type="ECO:0000256" key="7">
    <source>
        <dbReference type="ARBA" id="ARBA00022723"/>
    </source>
</evidence>
<evidence type="ECO:0000259" key="18">
    <source>
        <dbReference type="SMART" id="SM00865"/>
    </source>
</evidence>
<evidence type="ECO:0000256" key="10">
    <source>
        <dbReference type="ARBA" id="ARBA00022842"/>
    </source>
</evidence>
<reference evidence="19 20" key="1">
    <citation type="journal article" date="2013" name="PLoS Genet.">
        <title>Genomic mechanisms accounting for the adaptation to parasitism in nematode-trapping fungi.</title>
        <authorList>
            <person name="Meerupati T."/>
            <person name="Andersson K.M."/>
            <person name="Friman E."/>
            <person name="Kumar D."/>
            <person name="Tunlid A."/>
            <person name="Ahren D."/>
        </authorList>
    </citation>
    <scope>NUCLEOTIDE SEQUENCE [LARGE SCALE GENOMIC DNA]</scope>
    <source>
        <strain evidence="19 20">CBS 200.50</strain>
    </source>
</reference>
<proteinExistence type="inferred from homology"/>
<dbReference type="InterPro" id="IPR017975">
    <property type="entry name" value="Tubulin_CS"/>
</dbReference>
<evidence type="ECO:0000256" key="16">
    <source>
        <dbReference type="SAM" id="Coils"/>
    </source>
</evidence>
<dbReference type="InterPro" id="IPR037103">
    <property type="entry name" value="Tubulin/FtsZ-like_C"/>
</dbReference>
<dbReference type="GO" id="GO:0005200">
    <property type="term" value="F:structural constituent of cytoskeleton"/>
    <property type="evidence" value="ECO:0007669"/>
    <property type="project" value="InterPro"/>
</dbReference>
<dbReference type="GO" id="GO:0016787">
    <property type="term" value="F:hydrolase activity"/>
    <property type="evidence" value="ECO:0007669"/>
    <property type="project" value="UniProtKB-KW"/>
</dbReference>
<comment type="caution">
    <text evidence="19">The sequence shown here is derived from an EMBL/GenBank/DDBJ whole genome shotgun (WGS) entry which is preliminary data.</text>
</comment>
<comment type="function">
    <text evidence="13 15">Tubulin is the major constituent of microtubules, a cylinder consisting of laterally associated linear protofilaments composed of alpha- and beta-tubulin heterodimers. Microtubules grow by the addition of GTP-tubulin dimers to the microtubule end, where a stabilizing cap forms. Below the cap, tubulin dimers are in GDP-bound state, owing to GTPase activity of alpha-tubulin.</text>
</comment>
<keyword evidence="8 15" id="KW-0547">Nucleotide-binding</keyword>
<comment type="subunit">
    <text evidence="4 15">Dimer of alpha and beta chains. A typical microtubule is a hollow water-filled tube with an outer diameter of 25 nm and an inner diameter of 15 nM. Alpha-beta heterodimers associate head-to-tail to form protofilaments running lengthwise along the microtubule wall with the beta-tubulin subunit facing the microtubule plus end conferring a structural polarity. Microtubules usually have 13 protofilaments but different protofilament numbers can be found in some organisms and specialized cells.</text>
</comment>
<sequence length="449" mass="49445">MRGEVCHIHIGQAGAQLGNSAWELYSLEHGLTRDGRPDPEKSDLSEGGSFETFFSETGSGKYVPRAIYVDLDPSPIDEIRNGDFKSFFHPELLVSGKEDAANNYARGHYTIGKELIETVSDKLRRVADNCSSLQGFLVFHSFGGGTGSGFGALVLERLATEYSKKSKLEFAVYPAPQNSTAIVEPYNAVLSTHSTIEHADCSFLVDNEAVYDICKKSLDIGRPTYAQLNGLIAQVVSSITSSLRFDGSLNVDLNEFQTNLVPYPRIHYPLISYAPVVSAKKSAHEAFKVSELTNLCFERGNQMVVCDPTKGKYMAVALLYRGDVVSKEAQAAVAAIKARANFNLVEWCPTGFKIGINYQKPIPIPDSGLAPVDRCVSMLSNTTAIAEAWARLDAKFDLMYAKRAFVHWYVGEGMEEGEFSEAREDLAALEKDYEEVAADSVDMEEEPEY</sequence>
<dbReference type="InterPro" id="IPR018316">
    <property type="entry name" value="Tubulin/FtsZ_2-layer-sand-dom"/>
</dbReference>
<dbReference type="Gene3D" id="1.10.287.600">
    <property type="entry name" value="Helix hairpin bin"/>
    <property type="match status" value="1"/>
</dbReference>
<comment type="subcellular location">
    <subcellularLocation>
        <location evidence="2">Cytoplasm</location>
        <location evidence="2">Cytoskeleton</location>
    </subcellularLocation>
</comment>
<dbReference type="PROSITE" id="PS00227">
    <property type="entry name" value="TUBULIN"/>
    <property type="match status" value="1"/>
</dbReference>
<dbReference type="InterPro" id="IPR023123">
    <property type="entry name" value="Tubulin_C"/>
</dbReference>
<comment type="catalytic activity">
    <reaction evidence="14">
        <text>GTP + H2O = GDP + phosphate + H(+)</text>
        <dbReference type="Rhea" id="RHEA:19669"/>
        <dbReference type="ChEBI" id="CHEBI:15377"/>
        <dbReference type="ChEBI" id="CHEBI:15378"/>
        <dbReference type="ChEBI" id="CHEBI:37565"/>
        <dbReference type="ChEBI" id="CHEBI:43474"/>
        <dbReference type="ChEBI" id="CHEBI:58189"/>
    </reaction>
    <physiologicalReaction direction="left-to-right" evidence="14">
        <dbReference type="Rhea" id="RHEA:19670"/>
    </physiologicalReaction>
</comment>
<evidence type="ECO:0000259" key="17">
    <source>
        <dbReference type="SMART" id="SM00864"/>
    </source>
</evidence>
<dbReference type="CDD" id="cd02186">
    <property type="entry name" value="alpha_tubulin"/>
    <property type="match status" value="1"/>
</dbReference>
<dbReference type="FunFam" id="3.40.50.1440:FF:000011">
    <property type="entry name" value="Tubulin alpha chain"/>
    <property type="match status" value="1"/>
</dbReference>
<dbReference type="GO" id="GO:0007017">
    <property type="term" value="P:microtubule-based process"/>
    <property type="evidence" value="ECO:0007669"/>
    <property type="project" value="InterPro"/>
</dbReference>
<keyword evidence="5" id="KW-0963">Cytoplasm</keyword>
<reference evidence="20" key="2">
    <citation type="submission" date="2013-04" db="EMBL/GenBank/DDBJ databases">
        <title>Genomic mechanisms accounting for the adaptation to parasitism in nematode-trapping fungi.</title>
        <authorList>
            <person name="Ahren D.G."/>
        </authorList>
    </citation>
    <scope>NUCLEOTIDE SEQUENCE [LARGE SCALE GENOMIC DNA]</scope>
    <source>
        <strain evidence="20">CBS 200.50</strain>
    </source>
</reference>
<dbReference type="SUPFAM" id="SSF52490">
    <property type="entry name" value="Tubulin nucleotide-binding domain-like"/>
    <property type="match status" value="1"/>
</dbReference>
<dbReference type="GO" id="GO:0046872">
    <property type="term" value="F:metal ion binding"/>
    <property type="evidence" value="ECO:0007669"/>
    <property type="project" value="UniProtKB-KW"/>
</dbReference>
<comment type="similarity">
    <text evidence="3 15">Belongs to the tubulin family.</text>
</comment>
<evidence type="ECO:0000313" key="19">
    <source>
        <dbReference type="EMBL" id="EPS40929.1"/>
    </source>
</evidence>
<dbReference type="Proteomes" id="UP000015100">
    <property type="component" value="Unassembled WGS sequence"/>
</dbReference>
<evidence type="ECO:0000256" key="5">
    <source>
        <dbReference type="ARBA" id="ARBA00022490"/>
    </source>
</evidence>
<comment type="cofactor">
    <cofactor evidence="1">
        <name>Mg(2+)</name>
        <dbReference type="ChEBI" id="CHEBI:18420"/>
    </cofactor>
</comment>
<feature type="domain" description="Tubulin/FtsZ 2-layer sandwich" evidence="18">
    <location>
        <begin position="249"/>
        <end position="394"/>
    </location>
</feature>
<evidence type="ECO:0000256" key="1">
    <source>
        <dbReference type="ARBA" id="ARBA00001946"/>
    </source>
</evidence>
<dbReference type="InterPro" id="IPR008280">
    <property type="entry name" value="Tub_FtsZ_C"/>
</dbReference>
<dbReference type="Pfam" id="PF00091">
    <property type="entry name" value="Tubulin"/>
    <property type="match status" value="1"/>
</dbReference>
<keyword evidence="7" id="KW-0479">Metal-binding</keyword>
<keyword evidence="10" id="KW-0460">Magnesium</keyword>
<dbReference type="SMART" id="SM00865">
    <property type="entry name" value="Tubulin_C"/>
    <property type="match status" value="1"/>
</dbReference>
<dbReference type="InterPro" id="IPR002452">
    <property type="entry name" value="Alpha_tubulin"/>
</dbReference>
<dbReference type="GO" id="GO:0005525">
    <property type="term" value="F:GTP binding"/>
    <property type="evidence" value="ECO:0007669"/>
    <property type="project" value="UniProtKB-UniRule"/>
</dbReference>
<evidence type="ECO:0000256" key="15">
    <source>
        <dbReference type="RuleBase" id="RU000352"/>
    </source>
</evidence>
<dbReference type="STRING" id="1284197.S8ADB5"/>
<feature type="coiled-coil region" evidence="16">
    <location>
        <begin position="419"/>
        <end position="446"/>
    </location>
</feature>
<evidence type="ECO:0000256" key="9">
    <source>
        <dbReference type="ARBA" id="ARBA00022801"/>
    </source>
</evidence>
<organism evidence="19 20">
    <name type="scientific">Dactylellina haptotyla (strain CBS 200.50)</name>
    <name type="common">Nematode-trapping fungus</name>
    <name type="synonym">Monacrosporium haptotylum</name>
    <dbReference type="NCBI Taxonomy" id="1284197"/>
    <lineage>
        <taxon>Eukaryota</taxon>
        <taxon>Fungi</taxon>
        <taxon>Dikarya</taxon>
        <taxon>Ascomycota</taxon>
        <taxon>Pezizomycotina</taxon>
        <taxon>Orbiliomycetes</taxon>
        <taxon>Orbiliales</taxon>
        <taxon>Orbiliaceae</taxon>
        <taxon>Dactylellina</taxon>
    </lineage>
</organism>
<dbReference type="EMBL" id="AQGS01000269">
    <property type="protein sequence ID" value="EPS40929.1"/>
    <property type="molecule type" value="Genomic_DNA"/>
</dbReference>
<name>S8ADB5_DACHA</name>
<evidence type="ECO:0000256" key="6">
    <source>
        <dbReference type="ARBA" id="ARBA00022701"/>
    </source>
</evidence>
<dbReference type="eggNOG" id="KOG1376">
    <property type="taxonomic scope" value="Eukaryota"/>
</dbReference>
<keyword evidence="6 15" id="KW-0493">Microtubule</keyword>
<evidence type="ECO:0000256" key="11">
    <source>
        <dbReference type="ARBA" id="ARBA00023134"/>
    </source>
</evidence>
<dbReference type="AlphaFoldDB" id="S8ADB5"/>
<evidence type="ECO:0000256" key="2">
    <source>
        <dbReference type="ARBA" id="ARBA00004245"/>
    </source>
</evidence>
<protein>
    <recommendedName>
        <fullName evidence="15">Tubulin alpha chain</fullName>
    </recommendedName>
</protein>